<feature type="chain" id="PRO_5046821692" evidence="1">
    <location>
        <begin position="23"/>
        <end position="297"/>
    </location>
</feature>
<dbReference type="Pfam" id="PF06283">
    <property type="entry name" value="ThuA"/>
    <property type="match status" value="1"/>
</dbReference>
<evidence type="ECO:0000256" key="1">
    <source>
        <dbReference type="SAM" id="SignalP"/>
    </source>
</evidence>
<dbReference type="EMBL" id="JAJNDC010000002">
    <property type="protein sequence ID" value="MCW9712852.1"/>
    <property type="molecule type" value="Genomic_DNA"/>
</dbReference>
<accession>A0ABT3PYA9</accession>
<sequence length="297" mass="33514">MKNNRKWMITMALLFCITAGVAAQDHSSIRTLVITGAAPYGYHPWKNNIELIEPRLEAFGLDKPKYHIAKGLEDWRKWEGDYHNFDAIVIIYYWSQAPEAELEKLDQYVRDGGALVVVHSALAGFWKQDIFDHWTGIAYRERDSEYGHSLAFDKEGKKMVLPPGKGKGSGHAPIDTFRIHTRDPGHPIMKDLPETWMQSEDELYYNLRGPNPNLQVLAVARAHDGTYAPQAWVRNHGEGRIFSLTPGHHQPGASSVGFITLLARGIEWAATGDVTFEVPSNFPGEHTPSTALPRFER</sequence>
<feature type="signal peptide" evidence="1">
    <location>
        <begin position="1"/>
        <end position="22"/>
    </location>
</feature>
<keyword evidence="1" id="KW-0732">Signal</keyword>
<proteinExistence type="predicted"/>
<organism evidence="3 4">
    <name type="scientific">Fodinibius salicampi</name>
    <dbReference type="NCBI Taxonomy" id="1920655"/>
    <lineage>
        <taxon>Bacteria</taxon>
        <taxon>Pseudomonadati</taxon>
        <taxon>Balneolota</taxon>
        <taxon>Balneolia</taxon>
        <taxon>Balneolales</taxon>
        <taxon>Balneolaceae</taxon>
        <taxon>Fodinibius</taxon>
    </lineage>
</organism>
<evidence type="ECO:0000313" key="3">
    <source>
        <dbReference type="EMBL" id="MCW9712852.1"/>
    </source>
</evidence>
<protein>
    <submittedName>
        <fullName evidence="3">ThuA domain-containing protein</fullName>
    </submittedName>
</protein>
<dbReference type="RefSeq" id="WP_265789143.1">
    <property type="nucleotide sequence ID" value="NZ_BAABRS010000002.1"/>
</dbReference>
<dbReference type="InterPro" id="IPR029062">
    <property type="entry name" value="Class_I_gatase-like"/>
</dbReference>
<comment type="caution">
    <text evidence="3">The sequence shown here is derived from an EMBL/GenBank/DDBJ whole genome shotgun (WGS) entry which is preliminary data.</text>
</comment>
<dbReference type="PANTHER" id="PTHR40469">
    <property type="entry name" value="SECRETED GLYCOSYL HYDROLASE"/>
    <property type="match status" value="1"/>
</dbReference>
<gene>
    <name evidence="3" type="ORF">LQ318_08040</name>
</gene>
<dbReference type="InterPro" id="IPR029010">
    <property type="entry name" value="ThuA-like"/>
</dbReference>
<evidence type="ECO:0000259" key="2">
    <source>
        <dbReference type="Pfam" id="PF06283"/>
    </source>
</evidence>
<dbReference type="Proteomes" id="UP001207337">
    <property type="component" value="Unassembled WGS sequence"/>
</dbReference>
<feature type="domain" description="ThuA-like" evidence="2">
    <location>
        <begin position="32"/>
        <end position="269"/>
    </location>
</feature>
<reference evidence="3 4" key="1">
    <citation type="submission" date="2021-11" db="EMBL/GenBank/DDBJ databases">
        <title>Aliifidinibius sp. nov., a new bacterium isolated from saline soil.</title>
        <authorList>
            <person name="Galisteo C."/>
            <person name="De La Haba R."/>
            <person name="Sanchez-Porro C."/>
            <person name="Ventosa A."/>
        </authorList>
    </citation>
    <scope>NUCLEOTIDE SEQUENCE [LARGE SCALE GENOMIC DNA]</scope>
    <source>
        <strain evidence="3 4">KACC 190600</strain>
    </source>
</reference>
<evidence type="ECO:0000313" key="4">
    <source>
        <dbReference type="Proteomes" id="UP001207337"/>
    </source>
</evidence>
<dbReference type="SUPFAM" id="SSF52317">
    <property type="entry name" value="Class I glutamine amidotransferase-like"/>
    <property type="match status" value="1"/>
</dbReference>
<name>A0ABT3PYA9_9BACT</name>
<dbReference type="Gene3D" id="3.40.50.880">
    <property type="match status" value="1"/>
</dbReference>
<dbReference type="PANTHER" id="PTHR40469:SF2">
    <property type="entry name" value="GALACTOSE-BINDING DOMAIN-LIKE SUPERFAMILY PROTEIN"/>
    <property type="match status" value="1"/>
</dbReference>
<keyword evidence="4" id="KW-1185">Reference proteome</keyword>